<dbReference type="Proteomes" id="UP000265566">
    <property type="component" value="Chromosome 4"/>
</dbReference>
<evidence type="ECO:0000313" key="1">
    <source>
        <dbReference type="EMBL" id="ACJ84715.1"/>
    </source>
</evidence>
<gene>
    <name evidence="3" type="ORF">MtrunA17_Chr4g0055311</name>
</gene>
<organism evidence="1">
    <name type="scientific">Medicago truncatula</name>
    <name type="common">Barrel medic</name>
    <name type="synonym">Medicago tribuloides</name>
    <dbReference type="NCBI Taxonomy" id="3880"/>
    <lineage>
        <taxon>Eukaryota</taxon>
        <taxon>Viridiplantae</taxon>
        <taxon>Streptophyta</taxon>
        <taxon>Embryophyta</taxon>
        <taxon>Tracheophyta</taxon>
        <taxon>Spermatophyta</taxon>
        <taxon>Magnoliopsida</taxon>
        <taxon>eudicotyledons</taxon>
        <taxon>Gunneridae</taxon>
        <taxon>Pentapetalae</taxon>
        <taxon>rosids</taxon>
        <taxon>fabids</taxon>
        <taxon>Fabales</taxon>
        <taxon>Fabaceae</taxon>
        <taxon>Papilionoideae</taxon>
        <taxon>50 kb inversion clade</taxon>
        <taxon>NPAAA clade</taxon>
        <taxon>Hologalegina</taxon>
        <taxon>IRL clade</taxon>
        <taxon>Trifolieae</taxon>
        <taxon>Medicago</taxon>
    </lineage>
</organism>
<dbReference type="EMBL" id="BT142053">
    <property type="protein sequence ID" value="AFK41847.1"/>
    <property type="molecule type" value="mRNA"/>
</dbReference>
<reference evidence="2" key="2">
    <citation type="submission" date="2012-05" db="EMBL/GenBank/DDBJ databases">
        <authorList>
            <person name="Krishnakumar V."/>
            <person name="Cheung F."/>
            <person name="Xiao Y."/>
            <person name="Chan A."/>
            <person name="Moskal W.A."/>
            <person name="Town C.D."/>
        </authorList>
    </citation>
    <scope>NUCLEOTIDE SEQUENCE</scope>
</reference>
<protein>
    <submittedName>
        <fullName evidence="1">Uncharacterized protein</fullName>
    </submittedName>
</protein>
<reference evidence="1" key="1">
    <citation type="submission" date="2008-12" db="EMBL/GenBank/DDBJ databases">
        <title>Medicago truncatula full length cdna cloning project.</title>
        <authorList>
            <person name="Moskal W."/>
            <person name="Chan A."/>
            <person name="Cheung F."/>
            <person name="Xiao Y."/>
            <person name="Town C.D."/>
        </authorList>
    </citation>
    <scope>NUCLEOTIDE SEQUENCE</scope>
</reference>
<evidence type="ECO:0000313" key="4">
    <source>
        <dbReference type="Proteomes" id="UP000265566"/>
    </source>
</evidence>
<sequence>MIKQNYISKKRRKVVNSNLKSTSVEPFDGNYNWITLSIWGLNGSFINTSKTPFSNLKHPIKTIGSISKFLKSENSEALFFLSIQILHTSRRRYRASRVCCPFRRRTLVLVLVLQFWS</sequence>
<dbReference type="Gramene" id="rna25831">
    <property type="protein sequence ID" value="RHN63161.1"/>
    <property type="gene ID" value="gene25831"/>
</dbReference>
<proteinExistence type="evidence at transcript level"/>
<dbReference type="EMBL" id="BT052053">
    <property type="protein sequence ID" value="ACJ84715.1"/>
    <property type="molecule type" value="mRNA"/>
</dbReference>
<accession>B7FIY6</accession>
<reference evidence="3" key="4">
    <citation type="journal article" date="2018" name="Nat. Plants">
        <title>Whole-genome landscape of Medicago truncatula symbiotic genes.</title>
        <authorList>
            <person name="Pecrix Y."/>
            <person name="Gamas P."/>
            <person name="Carrere S."/>
        </authorList>
    </citation>
    <scope>NUCLEOTIDE SEQUENCE</scope>
    <source>
        <tissue evidence="3">Leaves</tissue>
    </source>
</reference>
<name>B7FIY6_MEDTR</name>
<dbReference type="EMBL" id="PSQE01000004">
    <property type="protein sequence ID" value="RHN63161.1"/>
    <property type="molecule type" value="Genomic_DNA"/>
</dbReference>
<evidence type="ECO:0000313" key="3">
    <source>
        <dbReference type="EMBL" id="RHN63161.1"/>
    </source>
</evidence>
<dbReference type="AlphaFoldDB" id="B7FIY6"/>
<evidence type="ECO:0000313" key="2">
    <source>
        <dbReference type="EMBL" id="AFK41847.1"/>
    </source>
</evidence>
<reference evidence="4" key="3">
    <citation type="journal article" date="2018" name="Nat. Plants">
        <title>Whole-genome landscape of Medicago truncatula symbiotic genes.</title>
        <authorList>
            <person name="Pecrix Y."/>
            <person name="Staton S.E."/>
            <person name="Sallet E."/>
            <person name="Lelandais-Briere C."/>
            <person name="Moreau S."/>
            <person name="Carrere S."/>
            <person name="Blein T."/>
            <person name="Jardinaud M.F."/>
            <person name="Latrasse D."/>
            <person name="Zouine M."/>
            <person name="Zahm M."/>
            <person name="Kreplak J."/>
            <person name="Mayjonade B."/>
            <person name="Satge C."/>
            <person name="Perez M."/>
            <person name="Cauet S."/>
            <person name="Marande W."/>
            <person name="Chantry-Darmon C."/>
            <person name="Lopez-Roques C."/>
            <person name="Bouchez O."/>
            <person name="Berard A."/>
            <person name="Debelle F."/>
            <person name="Munos S."/>
            <person name="Bendahmane A."/>
            <person name="Berges H."/>
            <person name="Niebel A."/>
            <person name="Buitink J."/>
            <person name="Frugier F."/>
            <person name="Benhamed M."/>
            <person name="Crespi M."/>
            <person name="Gouzy J."/>
            <person name="Gamas P."/>
        </authorList>
    </citation>
    <scope>NUCLEOTIDE SEQUENCE [LARGE SCALE GENOMIC DNA]</scope>
    <source>
        <strain evidence="4">cv. Jemalong A17</strain>
    </source>
</reference>